<dbReference type="AlphaFoldDB" id="A0A345UPT7"/>
<dbReference type="OrthoDB" id="67788at2"/>
<dbReference type="GO" id="GO:0004519">
    <property type="term" value="F:endonuclease activity"/>
    <property type="evidence" value="ECO:0007669"/>
    <property type="project" value="UniProtKB-KW"/>
</dbReference>
<gene>
    <name evidence="2" type="ORF">CYPRO_3256</name>
</gene>
<dbReference type="SMART" id="SM00507">
    <property type="entry name" value="HNHc"/>
    <property type="match status" value="1"/>
</dbReference>
<reference evidence="2 3" key="1">
    <citation type="submission" date="2018-03" db="EMBL/GenBank/DDBJ databases">
        <title>Phenotypic and genomic properties of Cyclonatronum proteinivorum gen. nov., sp. nov., a haloalkaliphilic bacteroidete from soda lakes possessing Na+-translocating rhodopsin.</title>
        <authorList>
            <person name="Toshchakov S.V."/>
            <person name="Korzhenkov A."/>
            <person name="Samarov N.I."/>
            <person name="Kublanov I.V."/>
            <person name="Muntyan M.S."/>
            <person name="Sorokin D.Y."/>
        </authorList>
    </citation>
    <scope>NUCLEOTIDE SEQUENCE [LARGE SCALE GENOMIC DNA]</scope>
    <source>
        <strain evidence="2 3">Omega</strain>
    </source>
</reference>
<dbReference type="KEGG" id="cprv:CYPRO_3256"/>
<keyword evidence="2" id="KW-0255">Endonuclease</keyword>
<evidence type="ECO:0000259" key="1">
    <source>
        <dbReference type="SMART" id="SM00507"/>
    </source>
</evidence>
<keyword evidence="2" id="KW-0540">Nuclease</keyword>
<evidence type="ECO:0000313" key="3">
    <source>
        <dbReference type="Proteomes" id="UP000254808"/>
    </source>
</evidence>
<dbReference type="InterPro" id="IPR003615">
    <property type="entry name" value="HNH_nuc"/>
</dbReference>
<organism evidence="2 3">
    <name type="scientific">Cyclonatronum proteinivorum</name>
    <dbReference type="NCBI Taxonomy" id="1457365"/>
    <lineage>
        <taxon>Bacteria</taxon>
        <taxon>Pseudomonadati</taxon>
        <taxon>Balneolota</taxon>
        <taxon>Balneolia</taxon>
        <taxon>Balneolales</taxon>
        <taxon>Cyclonatronaceae</taxon>
        <taxon>Cyclonatronum</taxon>
    </lineage>
</organism>
<feature type="domain" description="HNH nuclease" evidence="1">
    <location>
        <begin position="178"/>
        <end position="236"/>
    </location>
</feature>
<dbReference type="EMBL" id="CP027806">
    <property type="protein sequence ID" value="AXJ02489.1"/>
    <property type="molecule type" value="Genomic_DNA"/>
</dbReference>
<accession>A0A345UPT7</accession>
<keyword evidence="3" id="KW-1185">Reference proteome</keyword>
<dbReference type="CDD" id="cd00085">
    <property type="entry name" value="HNHc"/>
    <property type="match status" value="1"/>
</dbReference>
<dbReference type="Gene3D" id="1.10.30.50">
    <property type="match status" value="1"/>
</dbReference>
<dbReference type="Proteomes" id="UP000254808">
    <property type="component" value="Chromosome"/>
</dbReference>
<name>A0A345UPT7_9BACT</name>
<dbReference type="RefSeq" id="WP_114985571.1">
    <property type="nucleotide sequence ID" value="NZ_CP027806.1"/>
</dbReference>
<keyword evidence="2" id="KW-0378">Hydrolase</keyword>
<proteinExistence type="predicted"/>
<sequence length="305" mass="36058">MSYEGEMLEKYKMPPRHQVEKHLLETLIKHNGVIKEFTVGEDIVDEVANSFNLSYEQREAYLETIYRKENRVKKSNLWHRLLFRAASNLAKEKMITRPSKTYQLTNRREWMLTEEGFDEALRIVGIPSSQKDTLPIISYEVENITRKLLINEKPKDYLPFRKKQSSIKTTTQSIRERGFRRAVIESYGYKCAICGLKLKAPNKNVWEVEAAHIIPHSSFGKDDIWNGLSLCRFHHWTFDVGWLSLDRDYKILASTRISELPNDMGRVWNFDLMSQLENKVIELPVNKNLWPDINAIRWHRENIFK</sequence>
<evidence type="ECO:0000313" key="2">
    <source>
        <dbReference type="EMBL" id="AXJ02489.1"/>
    </source>
</evidence>
<dbReference type="Pfam" id="PF13391">
    <property type="entry name" value="HNH_2"/>
    <property type="match status" value="1"/>
</dbReference>
<protein>
    <submittedName>
        <fullName evidence="2">HNH endonuclease</fullName>
    </submittedName>
</protein>